<dbReference type="FunCoup" id="A0A090M1T5">
    <property type="interactions" value="516"/>
</dbReference>
<dbReference type="AlphaFoldDB" id="A0A090M1T5"/>
<keyword evidence="5" id="KW-1185">Reference proteome</keyword>
<feature type="transmembrane region" description="Helical" evidence="2">
    <location>
        <begin position="133"/>
        <end position="152"/>
    </location>
</feature>
<dbReference type="InterPro" id="IPR025564">
    <property type="entry name" value="CAAD_dom"/>
</dbReference>
<dbReference type="RefSeq" id="XP_022838128.1">
    <property type="nucleotide sequence ID" value="XM_022985227.1"/>
</dbReference>
<evidence type="ECO:0000256" key="2">
    <source>
        <dbReference type="SAM" id="Phobius"/>
    </source>
</evidence>
<dbReference type="Proteomes" id="UP000009170">
    <property type="component" value="Unassembled WGS sequence"/>
</dbReference>
<evidence type="ECO:0000313" key="5">
    <source>
        <dbReference type="Proteomes" id="UP000009170"/>
    </source>
</evidence>
<dbReference type="OrthoDB" id="2014299at2759"/>
<dbReference type="GO" id="GO:0009535">
    <property type="term" value="C:chloroplast thylakoid membrane"/>
    <property type="evidence" value="ECO:0007669"/>
    <property type="project" value="TreeGrafter"/>
</dbReference>
<organism evidence="4 5">
    <name type="scientific">Ostreococcus tauri</name>
    <name type="common">Marine green alga</name>
    <dbReference type="NCBI Taxonomy" id="70448"/>
    <lineage>
        <taxon>Eukaryota</taxon>
        <taxon>Viridiplantae</taxon>
        <taxon>Chlorophyta</taxon>
        <taxon>Mamiellophyceae</taxon>
        <taxon>Mamiellales</taxon>
        <taxon>Bathycoccaceae</taxon>
        <taxon>Ostreococcus</taxon>
    </lineage>
</organism>
<protein>
    <submittedName>
        <fullName evidence="4">Cyanobacterial aminoacyl-tRNA synthetase, CAAD domain</fullName>
    </submittedName>
</protein>
<comment type="caution">
    <text evidence="4">The sequence shown here is derived from an EMBL/GenBank/DDBJ whole genome shotgun (WGS) entry which is preliminary data.</text>
</comment>
<evidence type="ECO:0000313" key="4">
    <source>
        <dbReference type="EMBL" id="CEF96497.1"/>
    </source>
</evidence>
<dbReference type="EMBL" id="CAID01000001">
    <property type="protein sequence ID" value="CEF96497.1"/>
    <property type="molecule type" value="Genomic_DNA"/>
</dbReference>
<feature type="domain" description="Cyanobacterial aminoacyl-tRNA synthetase CAAD" evidence="3">
    <location>
        <begin position="89"/>
        <end position="171"/>
    </location>
</feature>
<accession>A0A090M1T5</accession>
<gene>
    <name evidence="4" type="ORF">OT_ostta01g00490</name>
</gene>
<dbReference type="PANTHER" id="PTHR33222:SF3">
    <property type="entry name" value="PROTEIN CURVATURE THYLAKOID 1C, CHLOROPLASTIC"/>
    <property type="match status" value="1"/>
</dbReference>
<proteinExistence type="predicted"/>
<feature type="transmembrane region" description="Helical" evidence="2">
    <location>
        <begin position="102"/>
        <end position="121"/>
    </location>
</feature>
<reference evidence="5" key="1">
    <citation type="journal article" date="2006" name="Proc. Natl. Acad. Sci. U.S.A.">
        <title>Genome analysis of the smallest free-living eukaryote Ostreococcus tauri unveils many unique features.</title>
        <authorList>
            <person name="Derelle E."/>
            <person name="Ferraz C."/>
            <person name="Rombauts S."/>
            <person name="Rouze P."/>
            <person name="Worden A.Z."/>
            <person name="Robbens S."/>
            <person name="Partensky F."/>
            <person name="Degroeve S."/>
            <person name="Echeynie S."/>
            <person name="Cooke R."/>
            <person name="Saeys Y."/>
            <person name="Wuyts J."/>
            <person name="Jabbari K."/>
            <person name="Bowler C."/>
            <person name="Panaud O."/>
            <person name="Piegu B."/>
            <person name="Ball S.G."/>
            <person name="Ral J.-P."/>
            <person name="Bouget F.-Y."/>
            <person name="Piganeau G."/>
            <person name="De Baets B."/>
            <person name="Picard A."/>
            <person name="Delseny M."/>
            <person name="Demaille J."/>
            <person name="Van de Peer Y."/>
            <person name="Moreau H."/>
        </authorList>
    </citation>
    <scope>NUCLEOTIDE SEQUENCE [LARGE SCALE GENOMIC DNA]</scope>
    <source>
        <strain evidence="5">OTTH 0595 / CCAP 157/2 / RCC745</strain>
    </source>
</reference>
<dbReference type="InParanoid" id="A0A090M1T5"/>
<name>A0A090M1T5_OSTTA</name>
<keyword evidence="2" id="KW-0812">Transmembrane</keyword>
<comment type="subcellular location">
    <subcellularLocation>
        <location evidence="1">Membrane</location>
        <topology evidence="1">Multi-pass membrane protein</topology>
    </subcellularLocation>
</comment>
<dbReference type="PANTHER" id="PTHR33222">
    <property type="match status" value="1"/>
</dbReference>
<dbReference type="STRING" id="70448.A0A090M1T5"/>
<dbReference type="InterPro" id="IPR033344">
    <property type="entry name" value="CURT1"/>
</dbReference>
<dbReference type="GeneID" id="9834742"/>
<evidence type="ECO:0000259" key="3">
    <source>
        <dbReference type="Pfam" id="PF14159"/>
    </source>
</evidence>
<dbReference type="Pfam" id="PF14159">
    <property type="entry name" value="CAAD"/>
    <property type="match status" value="1"/>
</dbReference>
<keyword evidence="2" id="KW-0472">Membrane</keyword>
<dbReference type="KEGG" id="ota:OT_ostta01g00490"/>
<sequence length="171" mass="18944">MARCPIVAIAYPRVDAIVARIHARARIANEMRTMAMRGMKMAAKAPTTGRRARRTRADARTPARFVAARVNADDLTDAARDKFDEVTTTLSEYWEDSDEKPALVTLGVYGIVGLVAANGTLRAVDGLPLIPDFLELVGILFSGFFVYQNLLYKPDRAALRETISKIYNKIL</sequence>
<evidence type="ECO:0000256" key="1">
    <source>
        <dbReference type="ARBA" id="ARBA00004141"/>
    </source>
</evidence>
<reference evidence="4 5" key="2">
    <citation type="journal article" date="2014" name="BMC Genomics">
        <title>An improved genome of the model marine alga Ostreococcus tauri unfolds by assessing Illumina de novo assemblies.</title>
        <authorList>
            <person name="Blanc-Mathieu R."/>
            <person name="Verhelst B."/>
            <person name="Derelle E."/>
            <person name="Rombauts S."/>
            <person name="Bouget F.Y."/>
            <person name="Carre I."/>
            <person name="Chateau A."/>
            <person name="Eyre-Walker A."/>
            <person name="Grimsley N."/>
            <person name="Moreau H."/>
            <person name="Piegu B."/>
            <person name="Rivals E."/>
            <person name="Schackwitz W."/>
            <person name="Van de Peer Y."/>
            <person name="Piganeau G."/>
        </authorList>
    </citation>
    <scope>NUCLEOTIDE SEQUENCE [LARGE SCALE GENOMIC DNA]</scope>
    <source>
        <strain evidence="5">OTTH 0595 / CCAP 157/2 / RCC745</strain>
    </source>
</reference>
<keyword evidence="2" id="KW-1133">Transmembrane helix</keyword>